<name>A0A8T0GE97_CERPU</name>
<keyword evidence="1" id="KW-0732">Signal</keyword>
<accession>A0A8T0GE97</accession>
<feature type="signal peptide" evidence="1">
    <location>
        <begin position="1"/>
        <end position="32"/>
    </location>
</feature>
<reference evidence="2 3" key="1">
    <citation type="submission" date="2020-06" db="EMBL/GenBank/DDBJ databases">
        <title>WGS assembly of Ceratodon purpureus strain R40.</title>
        <authorList>
            <person name="Carey S.B."/>
            <person name="Jenkins J."/>
            <person name="Shu S."/>
            <person name="Lovell J.T."/>
            <person name="Sreedasyam A."/>
            <person name="Maumus F."/>
            <person name="Tiley G.P."/>
            <person name="Fernandez-Pozo N."/>
            <person name="Barry K."/>
            <person name="Chen C."/>
            <person name="Wang M."/>
            <person name="Lipzen A."/>
            <person name="Daum C."/>
            <person name="Saski C.A."/>
            <person name="Payton A.C."/>
            <person name="Mcbreen J.C."/>
            <person name="Conrad R.E."/>
            <person name="Kollar L.M."/>
            <person name="Olsson S."/>
            <person name="Huttunen S."/>
            <person name="Landis J.B."/>
            <person name="Wickett N.J."/>
            <person name="Johnson M.G."/>
            <person name="Rensing S.A."/>
            <person name="Grimwood J."/>
            <person name="Schmutz J."/>
            <person name="Mcdaniel S.F."/>
        </authorList>
    </citation>
    <scope>NUCLEOTIDE SEQUENCE [LARGE SCALE GENOMIC DNA]</scope>
    <source>
        <strain evidence="2 3">R40</strain>
    </source>
</reference>
<protein>
    <recommendedName>
        <fullName evidence="4">Secreted protein</fullName>
    </recommendedName>
</protein>
<organism evidence="2 3">
    <name type="scientific">Ceratodon purpureus</name>
    <name type="common">Fire moss</name>
    <name type="synonym">Dicranum purpureum</name>
    <dbReference type="NCBI Taxonomy" id="3225"/>
    <lineage>
        <taxon>Eukaryota</taxon>
        <taxon>Viridiplantae</taxon>
        <taxon>Streptophyta</taxon>
        <taxon>Embryophyta</taxon>
        <taxon>Bryophyta</taxon>
        <taxon>Bryophytina</taxon>
        <taxon>Bryopsida</taxon>
        <taxon>Dicranidae</taxon>
        <taxon>Pseudoditrichales</taxon>
        <taxon>Ditrichaceae</taxon>
        <taxon>Ceratodon</taxon>
    </lineage>
</organism>
<dbReference type="AlphaFoldDB" id="A0A8T0GE97"/>
<gene>
    <name evidence="2" type="ORF">KC19_11G070100</name>
</gene>
<dbReference type="Proteomes" id="UP000822688">
    <property type="component" value="Chromosome 11"/>
</dbReference>
<evidence type="ECO:0000313" key="2">
    <source>
        <dbReference type="EMBL" id="KAG0556654.1"/>
    </source>
</evidence>
<keyword evidence="3" id="KW-1185">Reference proteome</keyword>
<proteinExistence type="predicted"/>
<feature type="chain" id="PRO_5035771464" description="Secreted protein" evidence="1">
    <location>
        <begin position="33"/>
        <end position="83"/>
    </location>
</feature>
<sequence>MAPDRCDAGRARRNRCAKFCAMVCVLAASVSAAWIGSCETGVCSASVLLECQRGRRRQPPRHSPPLTGCCRSTVGGLAGVCAA</sequence>
<comment type="caution">
    <text evidence="2">The sequence shown here is derived from an EMBL/GenBank/DDBJ whole genome shotgun (WGS) entry which is preliminary data.</text>
</comment>
<dbReference type="EMBL" id="CM026432">
    <property type="protein sequence ID" value="KAG0556654.1"/>
    <property type="molecule type" value="Genomic_DNA"/>
</dbReference>
<evidence type="ECO:0008006" key="4">
    <source>
        <dbReference type="Google" id="ProtNLM"/>
    </source>
</evidence>
<evidence type="ECO:0000313" key="3">
    <source>
        <dbReference type="Proteomes" id="UP000822688"/>
    </source>
</evidence>
<evidence type="ECO:0000256" key="1">
    <source>
        <dbReference type="SAM" id="SignalP"/>
    </source>
</evidence>